<dbReference type="RefSeq" id="WP_166177196.1">
    <property type="nucleotide sequence ID" value="NZ_CP045119.1"/>
</dbReference>
<sequence>MTKMMNLIDVRNMLGLGTNQVIRLVQSGELRCYRYSGTGVLNKNEVTVDTHGLRFRESDVEELLEASLIR</sequence>
<protein>
    <recommendedName>
        <fullName evidence="3">Helix-turn-helix domain-containing protein</fullName>
    </recommendedName>
</protein>
<dbReference type="AlphaFoldDB" id="A0A6G8QB28"/>
<proteinExistence type="predicted"/>
<evidence type="ECO:0000313" key="2">
    <source>
        <dbReference type="Proteomes" id="UP000501452"/>
    </source>
</evidence>
<gene>
    <name evidence="1" type="ORF">GBA63_14415</name>
</gene>
<keyword evidence="2" id="KW-1185">Reference proteome</keyword>
<evidence type="ECO:0008006" key="3">
    <source>
        <dbReference type="Google" id="ProtNLM"/>
    </source>
</evidence>
<dbReference type="EMBL" id="CP045119">
    <property type="protein sequence ID" value="QIN83690.1"/>
    <property type="molecule type" value="Genomic_DNA"/>
</dbReference>
<reference evidence="1 2" key="1">
    <citation type="submission" date="2019-10" db="EMBL/GenBank/DDBJ databases">
        <title>Rubrobacter sp nov SCSIO 52090 isolated from a deep-sea sediment in the South China Sea.</title>
        <authorList>
            <person name="Chen R.W."/>
        </authorList>
    </citation>
    <scope>NUCLEOTIDE SEQUENCE [LARGE SCALE GENOMIC DNA]</scope>
    <source>
        <strain evidence="1 2">SCSIO 52909</strain>
    </source>
</reference>
<accession>A0A6G8QB28</accession>
<organism evidence="1 2">
    <name type="scientific">Rubrobacter tropicus</name>
    <dbReference type="NCBI Taxonomy" id="2653851"/>
    <lineage>
        <taxon>Bacteria</taxon>
        <taxon>Bacillati</taxon>
        <taxon>Actinomycetota</taxon>
        <taxon>Rubrobacteria</taxon>
        <taxon>Rubrobacterales</taxon>
        <taxon>Rubrobacteraceae</taxon>
        <taxon>Rubrobacter</taxon>
    </lineage>
</organism>
<dbReference type="KEGG" id="rub:GBA63_14415"/>
<evidence type="ECO:0000313" key="1">
    <source>
        <dbReference type="EMBL" id="QIN83690.1"/>
    </source>
</evidence>
<name>A0A6G8QB28_9ACTN</name>
<dbReference type="Proteomes" id="UP000501452">
    <property type="component" value="Chromosome"/>
</dbReference>